<dbReference type="EMBL" id="AFPW01000035">
    <property type="protein sequence ID" value="EGQ13159.1"/>
    <property type="molecule type" value="Genomic_DNA"/>
</dbReference>
<evidence type="ECO:0000313" key="8">
    <source>
        <dbReference type="EMBL" id="AGB29240.1"/>
    </source>
</evidence>
<dbReference type="GO" id="GO:0008932">
    <property type="term" value="F:lytic endotransglycosylase activity"/>
    <property type="evidence" value="ECO:0007669"/>
    <property type="project" value="UniProtKB-UniRule"/>
</dbReference>
<dbReference type="Proteomes" id="UP000010862">
    <property type="component" value="Chromosome 2"/>
</dbReference>
<accession>F9D5K7</accession>
<keyword evidence="11" id="KW-1185">Reference proteome</keyword>
<dbReference type="KEGG" id="pdt:Prede_1960"/>
<dbReference type="Pfam" id="PF02618">
    <property type="entry name" value="YceG"/>
    <property type="match status" value="1"/>
</dbReference>
<keyword evidence="2 7" id="KW-0812">Transmembrane</keyword>
<proteinExistence type="inferred from homology"/>
<dbReference type="InterPro" id="IPR003770">
    <property type="entry name" value="MLTG-like"/>
</dbReference>
<evidence type="ECO:0000313" key="10">
    <source>
        <dbReference type="Proteomes" id="UP000007820"/>
    </source>
</evidence>
<name>F9D5K7_PREDD</name>
<dbReference type="PATRIC" id="fig|908937.9.peg.2081"/>
<dbReference type="STRING" id="908937.Prede_1960"/>
<comment type="function">
    <text evidence="7">Functions as a peptidoglycan terminase that cleaves nascent peptidoglycan strands endolytically to terminate their elongation.</text>
</comment>
<evidence type="ECO:0000256" key="5">
    <source>
        <dbReference type="ARBA" id="ARBA00023239"/>
    </source>
</evidence>
<keyword evidence="4 7" id="KW-0472">Membrane</keyword>
<evidence type="ECO:0000256" key="3">
    <source>
        <dbReference type="ARBA" id="ARBA00022989"/>
    </source>
</evidence>
<keyword evidence="3 7" id="KW-1133">Transmembrane helix</keyword>
<dbReference type="PANTHER" id="PTHR30518">
    <property type="entry name" value="ENDOLYTIC MUREIN TRANSGLYCOSYLASE"/>
    <property type="match status" value="1"/>
</dbReference>
<dbReference type="GO" id="GO:0071555">
    <property type="term" value="P:cell wall organization"/>
    <property type="evidence" value="ECO:0007669"/>
    <property type="project" value="UniProtKB-KW"/>
</dbReference>
<dbReference type="EMBL" id="CP003369">
    <property type="protein sequence ID" value="AGB29240.1"/>
    <property type="molecule type" value="Genomic_DNA"/>
</dbReference>
<dbReference type="Gene3D" id="3.30.160.60">
    <property type="entry name" value="Classic Zinc Finger"/>
    <property type="match status" value="1"/>
</dbReference>
<comment type="catalytic activity">
    <reaction evidence="7">
        <text>a peptidoglycan chain = a peptidoglycan chain with N-acetyl-1,6-anhydromuramyl-[peptide] at the reducing end + a peptidoglycan chain with N-acetylglucosamine at the non-reducing end.</text>
        <dbReference type="EC" id="4.2.2.29"/>
    </reaction>
</comment>
<dbReference type="GO" id="GO:0005886">
    <property type="term" value="C:plasma membrane"/>
    <property type="evidence" value="ECO:0007669"/>
    <property type="project" value="UniProtKB-SubCell"/>
</dbReference>
<dbReference type="Proteomes" id="UP000007820">
    <property type="component" value="Unassembled WGS sequence"/>
</dbReference>
<organism evidence="9 10">
    <name type="scientific">Prevotella dentalis (strain ATCC 49559 / DSM 3688 / JCM 13448 / NCTC 12043 / ES 2772)</name>
    <name type="common">Mitsuokella dentalis</name>
    <dbReference type="NCBI Taxonomy" id="908937"/>
    <lineage>
        <taxon>Bacteria</taxon>
        <taxon>Pseudomonadati</taxon>
        <taxon>Bacteroidota</taxon>
        <taxon>Bacteroidia</taxon>
        <taxon>Bacteroidales</taxon>
        <taxon>Prevotellaceae</taxon>
        <taxon>Prevotella</taxon>
    </lineage>
</organism>
<keyword evidence="5 7" id="KW-0456">Lyase</keyword>
<evidence type="ECO:0000313" key="11">
    <source>
        <dbReference type="Proteomes" id="UP000010862"/>
    </source>
</evidence>
<keyword evidence="9" id="KW-0808">Transferase</keyword>
<evidence type="ECO:0000256" key="2">
    <source>
        <dbReference type="ARBA" id="ARBA00022692"/>
    </source>
</evidence>
<dbReference type="PANTHER" id="PTHR30518:SF2">
    <property type="entry name" value="ENDOLYTIC MUREIN TRANSGLYCOSYLASE"/>
    <property type="match status" value="1"/>
</dbReference>
<keyword evidence="6 7" id="KW-0961">Cell wall biogenesis/degradation</keyword>
<keyword evidence="7" id="KW-0997">Cell inner membrane</keyword>
<protein>
    <recommendedName>
        <fullName evidence="7">Endolytic murein transglycosylase</fullName>
        <ecNumber evidence="7">4.2.2.29</ecNumber>
    </recommendedName>
    <alternativeName>
        <fullName evidence="7">Peptidoglycan lytic transglycosylase</fullName>
    </alternativeName>
    <alternativeName>
        <fullName evidence="7">Peptidoglycan polymerization terminase</fullName>
    </alternativeName>
</protein>
<dbReference type="CDD" id="cd08010">
    <property type="entry name" value="MltG_like"/>
    <property type="match status" value="1"/>
</dbReference>
<evidence type="ECO:0000256" key="1">
    <source>
        <dbReference type="ARBA" id="ARBA00022475"/>
    </source>
</evidence>
<dbReference type="HAMAP" id="MF_02065">
    <property type="entry name" value="MltG"/>
    <property type="match status" value="1"/>
</dbReference>
<evidence type="ECO:0000256" key="7">
    <source>
        <dbReference type="HAMAP-Rule" id="MF_02065"/>
    </source>
</evidence>
<comment type="similarity">
    <text evidence="7">Belongs to the transglycosylase MltG family.</text>
</comment>
<sequence>MPPPTRKLEVESFAMSPFWRTFAPFKKTTKIMKKDMKRKYLLPAALCLLLMAGLGYYYFFTSFTGKAETCYVCIDEDDNYDSLMAKLGTVAQKHSLHAFSTLSRHSNLAKHVHTGRYAVTPTTGAFSLFRHIKNGMQEPLALTVPSVRTMQDLAGTLGARLMVDSARLARAFTDEAVCRRYGYDTATIAALFIPNTYNIYWNTSAEALMERMQKENRHFWNEGRTAKAKSLGLSPLQVVTLASIVDEETANNAEKPMIAGMYYNRLMLRDAEYPEGMPLQADPTIKFAWRNFALKRIYNSLLRIDSPYNTYRFPGLPPGPIRIPSVAGIDAVLNLVRHDYLYMCAKEDFSGTHNFARTYAEHMDNAHRYADALNKHGIK</sequence>
<evidence type="ECO:0000256" key="6">
    <source>
        <dbReference type="ARBA" id="ARBA00023316"/>
    </source>
</evidence>
<dbReference type="EC" id="4.2.2.29" evidence="7"/>
<gene>
    <name evidence="7" type="primary">mltG</name>
    <name evidence="8" type="ordered locus">Prede_1960</name>
    <name evidence="9" type="ORF">HMPREF9136_2135</name>
</gene>
<dbReference type="AlphaFoldDB" id="F9D5K7"/>
<feature type="site" description="Important for catalytic activity" evidence="7">
    <location>
        <position position="248"/>
    </location>
</feature>
<reference evidence="8" key="2">
    <citation type="submission" date="2012-02" db="EMBL/GenBank/DDBJ databases">
        <title>Complete sequence of chromosome 2 of Prevotella dentalis DSM 3688.</title>
        <authorList>
            <consortium name="US DOE Joint Genome Institute (JGI-PGF)"/>
            <person name="Lucas S."/>
            <person name="Copeland A."/>
            <person name="Lapidus A."/>
            <person name="Glavina del Rio T."/>
            <person name="Dalin E."/>
            <person name="Tice H."/>
            <person name="Bruce D."/>
            <person name="Goodwin L."/>
            <person name="Pitluck S."/>
            <person name="Peters L."/>
            <person name="Mikhailova N."/>
            <person name="Chertkov O."/>
            <person name="Kyrpides N."/>
            <person name="Mavromatis K."/>
            <person name="Ivanova N."/>
            <person name="Brettin T."/>
            <person name="Detter J.C."/>
            <person name="Han C."/>
            <person name="Larimer F."/>
            <person name="Land M."/>
            <person name="Hauser L."/>
            <person name="Markowitz V."/>
            <person name="Cheng J.-F."/>
            <person name="Hugenholtz P."/>
            <person name="Woyke T."/>
            <person name="Wu D."/>
            <person name="Gronow S."/>
            <person name="Wellnitz S."/>
            <person name="Brambilla E."/>
            <person name="Klenk H.-P."/>
            <person name="Eisen J.A."/>
        </authorList>
    </citation>
    <scope>NUCLEOTIDE SEQUENCE [LARGE SCALE GENOMIC DNA]</scope>
    <source>
        <strain evidence="8">DSM 3688</strain>
    </source>
</reference>
<dbReference type="eggNOG" id="COG1559">
    <property type="taxonomic scope" value="Bacteria"/>
</dbReference>
<keyword evidence="1 7" id="KW-1003">Cell membrane</keyword>
<feature type="transmembrane region" description="Helical" evidence="7">
    <location>
        <begin position="40"/>
        <end position="60"/>
    </location>
</feature>
<dbReference type="GO" id="GO:0016740">
    <property type="term" value="F:transferase activity"/>
    <property type="evidence" value="ECO:0007669"/>
    <property type="project" value="UniProtKB-KW"/>
</dbReference>
<reference evidence="9 10" key="1">
    <citation type="submission" date="2011-04" db="EMBL/GenBank/DDBJ databases">
        <authorList>
            <person name="Muzny D."/>
            <person name="Qin X."/>
            <person name="Deng J."/>
            <person name="Jiang H."/>
            <person name="Liu Y."/>
            <person name="Qu J."/>
            <person name="Song X.-Z."/>
            <person name="Zhang L."/>
            <person name="Thornton R."/>
            <person name="Coyle M."/>
            <person name="Francisco L."/>
            <person name="Jackson L."/>
            <person name="Javaid M."/>
            <person name="Korchina V."/>
            <person name="Kovar C."/>
            <person name="Mata R."/>
            <person name="Mathew T."/>
            <person name="Ngo R."/>
            <person name="Nguyen L."/>
            <person name="Nguyen N."/>
            <person name="Okwuonu G."/>
            <person name="Ongeri F."/>
            <person name="Pham C."/>
            <person name="Simmons D."/>
            <person name="Wilczek-Boney K."/>
            <person name="Hale W."/>
            <person name="Jakkamsetti A."/>
            <person name="Pham P."/>
            <person name="Ruth R."/>
            <person name="San Lucas F."/>
            <person name="Warren J."/>
            <person name="Zhang J."/>
            <person name="Zhao Z."/>
            <person name="Zhou C."/>
            <person name="Zhu D."/>
            <person name="Lee S."/>
            <person name="Bess C."/>
            <person name="Blankenburg K."/>
            <person name="Forbes L."/>
            <person name="Fu Q."/>
            <person name="Gubbala S."/>
            <person name="Hirani K."/>
            <person name="Jayaseelan J.C."/>
            <person name="Lara F."/>
            <person name="Munidasa M."/>
            <person name="Palculict T."/>
            <person name="Patil S."/>
            <person name="Pu L.-L."/>
            <person name="Saada N."/>
            <person name="Tang L."/>
            <person name="Weissenberger G."/>
            <person name="Zhu Y."/>
            <person name="Hemphill L."/>
            <person name="Shang Y."/>
            <person name="Youmans B."/>
            <person name="Ayvaz T."/>
            <person name="Ross M."/>
            <person name="Santibanez J."/>
            <person name="Aqrawi P."/>
            <person name="Gross S."/>
            <person name="Joshi V."/>
            <person name="Fowler G."/>
            <person name="Nazareth L."/>
            <person name="Reid J."/>
            <person name="Worley K."/>
            <person name="Petrosino J."/>
            <person name="Highlander S."/>
            <person name="Gibbs R."/>
        </authorList>
    </citation>
    <scope>NUCLEOTIDE SEQUENCE [LARGE SCALE GENOMIC DNA]</scope>
    <source>
        <strain evidence="9 10">DSM 3688</strain>
    </source>
</reference>
<dbReference type="OrthoDB" id="9814591at2"/>
<evidence type="ECO:0000313" key="9">
    <source>
        <dbReference type="EMBL" id="EGQ13159.1"/>
    </source>
</evidence>
<comment type="subcellular location">
    <subcellularLocation>
        <location evidence="7">Cell inner membrane</location>
        <topology evidence="7">Single-pass membrane protein</topology>
    </subcellularLocation>
</comment>
<dbReference type="HOGENOM" id="CLU_025574_2_0_10"/>
<evidence type="ECO:0000256" key="4">
    <source>
        <dbReference type="ARBA" id="ARBA00023136"/>
    </source>
</evidence>
<dbReference type="NCBIfam" id="TIGR00247">
    <property type="entry name" value="endolytic transglycosylase MltG"/>
    <property type="match status" value="1"/>
</dbReference>
<dbReference type="GO" id="GO:0009252">
    <property type="term" value="P:peptidoglycan biosynthetic process"/>
    <property type="evidence" value="ECO:0007669"/>
    <property type="project" value="UniProtKB-UniRule"/>
</dbReference>